<feature type="compositionally biased region" description="Basic and acidic residues" evidence="2">
    <location>
        <begin position="331"/>
        <end position="351"/>
    </location>
</feature>
<dbReference type="SUPFAM" id="SSF52172">
    <property type="entry name" value="CheY-like"/>
    <property type="match status" value="1"/>
</dbReference>
<feature type="compositionally biased region" description="Acidic residues" evidence="2">
    <location>
        <begin position="560"/>
        <end position="577"/>
    </location>
</feature>
<dbReference type="GO" id="GO:0000160">
    <property type="term" value="P:phosphorelay signal transduction system"/>
    <property type="evidence" value="ECO:0007669"/>
    <property type="project" value="InterPro"/>
</dbReference>
<feature type="domain" description="Response regulatory" evidence="3">
    <location>
        <begin position="59"/>
        <end position="178"/>
    </location>
</feature>
<dbReference type="PROSITE" id="PS50110">
    <property type="entry name" value="RESPONSE_REGULATORY"/>
    <property type="match status" value="1"/>
</dbReference>
<feature type="compositionally biased region" description="Acidic residues" evidence="2">
    <location>
        <begin position="598"/>
        <end position="615"/>
    </location>
</feature>
<dbReference type="InterPro" id="IPR001789">
    <property type="entry name" value="Sig_transdc_resp-reg_receiver"/>
</dbReference>
<feature type="compositionally biased region" description="Polar residues" evidence="2">
    <location>
        <begin position="580"/>
        <end position="591"/>
    </location>
</feature>
<feature type="compositionally biased region" description="Low complexity" evidence="2">
    <location>
        <begin position="676"/>
        <end position="685"/>
    </location>
</feature>
<dbReference type="PANTHER" id="PTHR44591">
    <property type="entry name" value="STRESS RESPONSE REGULATOR PROTEIN 1"/>
    <property type="match status" value="1"/>
</dbReference>
<dbReference type="Pfam" id="PF00072">
    <property type="entry name" value="Response_reg"/>
    <property type="match status" value="1"/>
</dbReference>
<feature type="compositionally biased region" description="Acidic residues" evidence="2">
    <location>
        <begin position="663"/>
        <end position="675"/>
    </location>
</feature>
<reference evidence="4" key="1">
    <citation type="submission" date="2018-06" db="EMBL/GenBank/DDBJ databases">
        <authorList>
            <person name="Zhirakovskaya E."/>
        </authorList>
    </citation>
    <scope>NUCLEOTIDE SEQUENCE</scope>
</reference>
<feature type="compositionally biased region" description="Basic and acidic residues" evidence="2">
    <location>
        <begin position="371"/>
        <end position="392"/>
    </location>
</feature>
<evidence type="ECO:0000313" key="4">
    <source>
        <dbReference type="EMBL" id="VAX33300.1"/>
    </source>
</evidence>
<evidence type="ECO:0000256" key="2">
    <source>
        <dbReference type="SAM" id="MobiDB-lite"/>
    </source>
</evidence>
<dbReference type="AlphaFoldDB" id="A0A3B1DEH3"/>
<dbReference type="CDD" id="cd00156">
    <property type="entry name" value="REC"/>
    <property type="match status" value="1"/>
</dbReference>
<keyword evidence="1" id="KW-0597">Phosphoprotein</keyword>
<dbReference type="Gene3D" id="3.40.50.2300">
    <property type="match status" value="1"/>
</dbReference>
<feature type="compositionally biased region" description="Acidic residues" evidence="2">
    <location>
        <begin position="484"/>
        <end position="498"/>
    </location>
</feature>
<feature type="compositionally biased region" description="Polar residues" evidence="2">
    <location>
        <begin position="618"/>
        <end position="629"/>
    </location>
</feature>
<gene>
    <name evidence="4" type="ORF">MNBD_NITROSPIRAE01-2305</name>
</gene>
<protein>
    <recommendedName>
        <fullName evidence="3">Response regulatory domain-containing protein</fullName>
    </recommendedName>
</protein>
<dbReference type="PANTHER" id="PTHR44591:SF3">
    <property type="entry name" value="RESPONSE REGULATORY DOMAIN-CONTAINING PROTEIN"/>
    <property type="match status" value="1"/>
</dbReference>
<proteinExistence type="predicted"/>
<dbReference type="EMBL" id="UOGF01000105">
    <property type="protein sequence ID" value="VAX33300.1"/>
    <property type="molecule type" value="Genomic_DNA"/>
</dbReference>
<feature type="region of interest" description="Disordered" evidence="2">
    <location>
        <begin position="309"/>
        <end position="693"/>
    </location>
</feature>
<feature type="compositionally biased region" description="Acidic residues" evidence="2">
    <location>
        <begin position="522"/>
        <end position="539"/>
    </location>
</feature>
<feature type="compositionally biased region" description="Acidic residues" evidence="2">
    <location>
        <begin position="397"/>
        <end position="407"/>
    </location>
</feature>
<name>A0A3B1DEH3_9ZZZZ</name>
<dbReference type="InterPro" id="IPR011006">
    <property type="entry name" value="CheY-like_superfamily"/>
</dbReference>
<dbReference type="SMART" id="SM00448">
    <property type="entry name" value="REC"/>
    <property type="match status" value="1"/>
</dbReference>
<organism evidence="4">
    <name type="scientific">hydrothermal vent metagenome</name>
    <dbReference type="NCBI Taxonomy" id="652676"/>
    <lineage>
        <taxon>unclassified sequences</taxon>
        <taxon>metagenomes</taxon>
        <taxon>ecological metagenomes</taxon>
    </lineage>
</organism>
<accession>A0A3B1DEH3</accession>
<evidence type="ECO:0000256" key="1">
    <source>
        <dbReference type="ARBA" id="ARBA00022553"/>
    </source>
</evidence>
<feature type="compositionally biased region" description="Polar residues" evidence="2">
    <location>
        <begin position="499"/>
        <end position="515"/>
    </location>
</feature>
<evidence type="ECO:0000259" key="3">
    <source>
        <dbReference type="PROSITE" id="PS50110"/>
    </source>
</evidence>
<sequence>MVTECPKCQTTLTFEFQNLETGSETGCKHCDVRLKIKVVPEIIFDPSLPIEAPKDSKGTILLCIDGEATREVMKALLETLHYFVIDIPSGASALTYMKHSPPALAFIDSGLSDISGAALCQEIKHSPDLSQSIVILMGSMFEKNAKYRQEAPDWAGADDYIDRHEIQKNLLTKVEHHLSEKETIEKEVSKPADQETCKASLETVSESETRDVVSEDSGISAEPELDESSYLVKGARRLAKIIVSDIVIYNESKVEEGLKQGNFHELLKSEILEGRQLYESRVDKSLYYAGIYEKALEVFIEKRTSENIQDIPESEKPTAIFERPTPPTQETEQKEEVLSEVVPKEENRETVPESPLENASPEIIEDNTILAEDRPESTEKKDDSLEKDEARQTSETPEIESPEEVFQEMENQAQEISQEPEPALEDSASESPETLEDKAPEEVFQEIAQEPEPALEDSASESPETLEDKAPEEVFQEIAQEPEPALEDSASESPETLENEAPQNVFQEMESQAQEIAQEPEPALEDNAWESSETLEDEAPQNVFQEMESQAQEIAQEPEPVLEDNAWESPETLEDEAPQNVFQEMESQAQEIAQEPEPILEDNAWESPETLEDEAPQNVFQEMESQAQEIAQEPEPVLEDNAWESPETLEDEAPQEAFPEIENQTEEIAEEEEETFAAPPMEEPAQNIDSEETKKAKRLAKIIVSDIVIYNEKKVEKGLKNGTFYELLEDDIREGRILFESRVSQTLFEAGLYENALEDFINSRNGTQNKDTLDSQKNTEVFQKIEKVEPSPENSEPVEESKEEKDAKRLANIIVSDIMIYNEKKVEKGLQNGTFYELLEDDIREGRALYESRVSPKILAEKDYLKEAFANFVSKRTASLS</sequence>
<dbReference type="InterPro" id="IPR050595">
    <property type="entry name" value="Bact_response_regulator"/>
</dbReference>
<feature type="compositionally biased region" description="Acidic residues" evidence="2">
    <location>
        <begin position="636"/>
        <end position="654"/>
    </location>
</feature>
<feature type="compositionally biased region" description="Polar residues" evidence="2">
    <location>
        <begin position="542"/>
        <end position="553"/>
    </location>
</feature>